<dbReference type="PROSITE" id="PS50842">
    <property type="entry name" value="EXPANSIN_EG45"/>
    <property type="match status" value="1"/>
</dbReference>
<dbReference type="InterPro" id="IPR007112">
    <property type="entry name" value="Expansin/allergen_DPBB_dom"/>
</dbReference>
<organism evidence="2 3">
    <name type="scientific">Monoraphidium neglectum</name>
    <dbReference type="NCBI Taxonomy" id="145388"/>
    <lineage>
        <taxon>Eukaryota</taxon>
        <taxon>Viridiplantae</taxon>
        <taxon>Chlorophyta</taxon>
        <taxon>core chlorophytes</taxon>
        <taxon>Chlorophyceae</taxon>
        <taxon>CS clade</taxon>
        <taxon>Sphaeropleales</taxon>
        <taxon>Selenastraceae</taxon>
        <taxon>Monoraphidium</taxon>
    </lineage>
</organism>
<proteinExistence type="predicted"/>
<dbReference type="RefSeq" id="XP_013902026.1">
    <property type="nucleotide sequence ID" value="XM_014046572.1"/>
</dbReference>
<reference evidence="2 3" key="1">
    <citation type="journal article" date="2013" name="BMC Genomics">
        <title>Reconstruction of the lipid metabolism for the microalga Monoraphidium neglectum from its genome sequence reveals characteristics suitable for biofuel production.</title>
        <authorList>
            <person name="Bogen C."/>
            <person name="Al-Dilaimi A."/>
            <person name="Albersmeier A."/>
            <person name="Wichmann J."/>
            <person name="Grundmann M."/>
            <person name="Rupp O."/>
            <person name="Lauersen K.J."/>
            <person name="Blifernez-Klassen O."/>
            <person name="Kalinowski J."/>
            <person name="Goesmann A."/>
            <person name="Mussgnug J.H."/>
            <person name="Kruse O."/>
        </authorList>
    </citation>
    <scope>NUCLEOTIDE SEQUENCE [LARGE SCALE GENOMIC DNA]</scope>
    <source>
        <strain evidence="2 3">SAG 48.87</strain>
    </source>
</reference>
<dbReference type="AlphaFoldDB" id="A0A0D2MRD1"/>
<dbReference type="InterPro" id="IPR036908">
    <property type="entry name" value="RlpA-like_sf"/>
</dbReference>
<gene>
    <name evidence="2" type="ORF">MNEG_4950</name>
</gene>
<dbReference type="PANTHER" id="PTHR31867">
    <property type="entry name" value="EXPANSIN-A15"/>
    <property type="match status" value="1"/>
</dbReference>
<keyword evidence="3" id="KW-1185">Reference proteome</keyword>
<dbReference type="EMBL" id="KK100933">
    <property type="protein sequence ID" value="KIZ03007.1"/>
    <property type="molecule type" value="Genomic_DNA"/>
</dbReference>
<dbReference type="Proteomes" id="UP000054498">
    <property type="component" value="Unassembled WGS sequence"/>
</dbReference>
<name>A0A0D2MRD1_9CHLO</name>
<evidence type="ECO:0000313" key="3">
    <source>
        <dbReference type="Proteomes" id="UP000054498"/>
    </source>
</evidence>
<sequence>MAGSCGRCYEVRCKPGLVLNNQLQPIKLSGTPLAFEGDRFRPYLAAINPNVTDSQGRRVPYPGNPAEARGEMEVTCTDPSRTLLIRIADSCPCTQVLPEGAPGVARGGETRTQAWCCGGIQHFDLSYDGFEQLAHPVYGITMLEYRPVDCNTKARTGPGLPAAVARPVR</sequence>
<dbReference type="InterPro" id="IPR002963">
    <property type="entry name" value="Expansin"/>
</dbReference>
<dbReference type="STRING" id="145388.A0A0D2MRD1"/>
<dbReference type="SUPFAM" id="SSF50685">
    <property type="entry name" value="Barwin-like endoglucanases"/>
    <property type="match status" value="1"/>
</dbReference>
<dbReference type="GO" id="GO:0009664">
    <property type="term" value="P:plant-type cell wall organization"/>
    <property type="evidence" value="ECO:0007669"/>
    <property type="project" value="InterPro"/>
</dbReference>
<dbReference type="GeneID" id="25737827"/>
<dbReference type="Gene3D" id="2.40.40.10">
    <property type="entry name" value="RlpA-like domain"/>
    <property type="match status" value="1"/>
</dbReference>
<protein>
    <recommendedName>
        <fullName evidence="1">Expansin-like EG45 domain-containing protein</fullName>
    </recommendedName>
</protein>
<feature type="domain" description="Expansin-like EG45" evidence="1">
    <location>
        <begin position="1"/>
        <end position="155"/>
    </location>
</feature>
<accession>A0A0D2MRD1</accession>
<evidence type="ECO:0000259" key="1">
    <source>
        <dbReference type="PROSITE" id="PS50842"/>
    </source>
</evidence>
<dbReference type="KEGG" id="mng:MNEG_4950"/>
<evidence type="ECO:0000313" key="2">
    <source>
        <dbReference type="EMBL" id="KIZ03007.1"/>
    </source>
</evidence>
<dbReference type="OrthoDB" id="5823761at2759"/>